<dbReference type="GO" id="GO:0016491">
    <property type="term" value="F:oxidoreductase activity"/>
    <property type="evidence" value="ECO:0007669"/>
    <property type="project" value="UniProtKB-KW"/>
</dbReference>
<evidence type="ECO:0000313" key="5">
    <source>
        <dbReference type="EMBL" id="GEO38714.1"/>
    </source>
</evidence>
<dbReference type="NCBIfam" id="TIGR02352">
    <property type="entry name" value="thiamin_ThiO"/>
    <property type="match status" value="1"/>
</dbReference>
<organism evidence="5 6">
    <name type="scientific">Skermanella aerolata</name>
    <dbReference type="NCBI Taxonomy" id="393310"/>
    <lineage>
        <taxon>Bacteria</taxon>
        <taxon>Pseudomonadati</taxon>
        <taxon>Pseudomonadota</taxon>
        <taxon>Alphaproteobacteria</taxon>
        <taxon>Rhodospirillales</taxon>
        <taxon>Azospirillaceae</taxon>
        <taxon>Skermanella</taxon>
    </lineage>
</organism>
<dbReference type="GO" id="GO:0009228">
    <property type="term" value="P:thiamine biosynthetic process"/>
    <property type="evidence" value="ECO:0007669"/>
    <property type="project" value="UniProtKB-KW"/>
</dbReference>
<dbReference type="GO" id="GO:0050660">
    <property type="term" value="F:flavin adenine dinucleotide binding"/>
    <property type="evidence" value="ECO:0007669"/>
    <property type="project" value="InterPro"/>
</dbReference>
<feature type="domain" description="FAD dependent oxidoreductase" evidence="4">
    <location>
        <begin position="2"/>
        <end position="315"/>
    </location>
</feature>
<proteinExistence type="predicted"/>
<reference evidence="5 6" key="1">
    <citation type="submission" date="2019-07" db="EMBL/GenBank/DDBJ databases">
        <title>Whole genome shotgun sequence of Skermanella aerolata NBRC 106429.</title>
        <authorList>
            <person name="Hosoyama A."/>
            <person name="Uohara A."/>
            <person name="Ohji S."/>
            <person name="Ichikawa N."/>
        </authorList>
    </citation>
    <scope>NUCLEOTIDE SEQUENCE [LARGE SCALE GENOMIC DNA]</scope>
    <source>
        <strain evidence="5 6">NBRC 106429</strain>
    </source>
</reference>
<dbReference type="InterPro" id="IPR012727">
    <property type="entry name" value="Gly_oxidase_ThiO"/>
</dbReference>
<keyword evidence="3" id="KW-0560">Oxidoreductase</keyword>
<dbReference type="SUPFAM" id="SSF54373">
    <property type="entry name" value="FAD-linked reductases, C-terminal domain"/>
    <property type="match status" value="1"/>
</dbReference>
<evidence type="ECO:0000256" key="1">
    <source>
        <dbReference type="ARBA" id="ARBA00004948"/>
    </source>
</evidence>
<dbReference type="GO" id="GO:0009229">
    <property type="term" value="P:thiamine diphosphate biosynthetic process"/>
    <property type="evidence" value="ECO:0007669"/>
    <property type="project" value="UniProtKB-UniPathway"/>
</dbReference>
<accession>A0A512DQH4</accession>
<dbReference type="AlphaFoldDB" id="A0A512DQH4"/>
<keyword evidence="2" id="KW-0784">Thiamine biosynthesis</keyword>
<dbReference type="GO" id="GO:0005737">
    <property type="term" value="C:cytoplasm"/>
    <property type="evidence" value="ECO:0007669"/>
    <property type="project" value="TreeGrafter"/>
</dbReference>
<evidence type="ECO:0000256" key="3">
    <source>
        <dbReference type="ARBA" id="ARBA00023002"/>
    </source>
</evidence>
<keyword evidence="6" id="KW-1185">Reference proteome</keyword>
<dbReference type="InterPro" id="IPR006076">
    <property type="entry name" value="FAD-dep_OxRdtase"/>
</dbReference>
<sequence length="342" mass="36882">MGASQAAAGMLAAGVEVEPGEEGQLPLNRHSQQLWPSFAAELEAASGMEIDLRTEGTLVVALNADDAARLRFNFDLQKSLGLDHQWLTGGEAKKREPYLHTNTVAAIFSPGDHQVDNRKLAKALRIAFERAGGQLHEHAPVAEILTEGNRAVGVRLESGDFHHADTTVLAAGAWSRAIPGLPDLARPPVRPVKGQMAALRMDPNEPLLRHVVWTPSVYLVPRRDGRLVIGATVEERGFNTDLTAGGVMSLIEGAWRTLPGIEELPIDELWVGFRPGSRDDAPILGPSGLDGLVLATGHHRNGILLTPVTSDAISDHILTGRTSDVIRPFGLDRFIRKAASNR</sequence>
<dbReference type="Proteomes" id="UP000321523">
    <property type="component" value="Unassembled WGS sequence"/>
</dbReference>
<dbReference type="Gene3D" id="3.30.9.10">
    <property type="entry name" value="D-Amino Acid Oxidase, subunit A, domain 2"/>
    <property type="match status" value="1"/>
</dbReference>
<evidence type="ECO:0000256" key="2">
    <source>
        <dbReference type="ARBA" id="ARBA00022977"/>
    </source>
</evidence>
<comment type="pathway">
    <text evidence="1">Cofactor biosynthesis; thiamine diphosphate biosynthesis.</text>
</comment>
<comment type="caution">
    <text evidence="5">The sequence shown here is derived from an EMBL/GenBank/DDBJ whole genome shotgun (WGS) entry which is preliminary data.</text>
</comment>
<dbReference type="PANTHER" id="PTHR13847:SF289">
    <property type="entry name" value="GLYCINE OXIDASE"/>
    <property type="match status" value="1"/>
</dbReference>
<dbReference type="Pfam" id="PF01266">
    <property type="entry name" value="DAO"/>
    <property type="match status" value="1"/>
</dbReference>
<dbReference type="SUPFAM" id="SSF51905">
    <property type="entry name" value="FAD/NAD(P)-binding domain"/>
    <property type="match status" value="1"/>
</dbReference>
<name>A0A512DQH4_9PROT</name>
<evidence type="ECO:0000259" key="4">
    <source>
        <dbReference type="Pfam" id="PF01266"/>
    </source>
</evidence>
<dbReference type="InterPro" id="IPR036188">
    <property type="entry name" value="FAD/NAD-bd_sf"/>
</dbReference>
<dbReference type="UniPathway" id="UPA00060"/>
<dbReference type="Gene3D" id="3.50.50.60">
    <property type="entry name" value="FAD/NAD(P)-binding domain"/>
    <property type="match status" value="1"/>
</dbReference>
<evidence type="ECO:0000313" key="6">
    <source>
        <dbReference type="Proteomes" id="UP000321523"/>
    </source>
</evidence>
<protein>
    <submittedName>
        <fullName evidence="5">Glycine oxidase ThiO</fullName>
    </submittedName>
</protein>
<gene>
    <name evidence="5" type="primary">thiO</name>
    <name evidence="5" type="ORF">SAE02_28620</name>
</gene>
<dbReference type="PANTHER" id="PTHR13847">
    <property type="entry name" value="SARCOSINE DEHYDROGENASE-RELATED"/>
    <property type="match status" value="1"/>
</dbReference>
<dbReference type="EMBL" id="BJYZ01000012">
    <property type="protein sequence ID" value="GEO38714.1"/>
    <property type="molecule type" value="Genomic_DNA"/>
</dbReference>